<evidence type="ECO:0000259" key="2">
    <source>
        <dbReference type="Pfam" id="PF00462"/>
    </source>
</evidence>
<dbReference type="PANTHER" id="PTHR45669:SF14">
    <property type="entry name" value="EMB|CAB81925.1-RELATED"/>
    <property type="match status" value="1"/>
</dbReference>
<dbReference type="PROSITE" id="PS51354">
    <property type="entry name" value="GLUTAREDOXIN_2"/>
    <property type="match status" value="1"/>
</dbReference>
<reference evidence="4" key="1">
    <citation type="journal article" date="2017" name="Nat. Commun.">
        <title>The asparagus genome sheds light on the origin and evolution of a young Y chromosome.</title>
        <authorList>
            <person name="Harkess A."/>
            <person name="Zhou J."/>
            <person name="Xu C."/>
            <person name="Bowers J.E."/>
            <person name="Van der Hulst R."/>
            <person name="Ayyampalayam S."/>
            <person name="Mercati F."/>
            <person name="Riccardi P."/>
            <person name="McKain M.R."/>
            <person name="Kakrana A."/>
            <person name="Tang H."/>
            <person name="Ray J."/>
            <person name="Groenendijk J."/>
            <person name="Arikit S."/>
            <person name="Mathioni S.M."/>
            <person name="Nakano M."/>
            <person name="Shan H."/>
            <person name="Telgmann-Rauber A."/>
            <person name="Kanno A."/>
            <person name="Yue Z."/>
            <person name="Chen H."/>
            <person name="Li W."/>
            <person name="Chen Y."/>
            <person name="Xu X."/>
            <person name="Zhang Y."/>
            <person name="Luo S."/>
            <person name="Chen H."/>
            <person name="Gao J."/>
            <person name="Mao Z."/>
            <person name="Pires J.C."/>
            <person name="Luo M."/>
            <person name="Kudrna D."/>
            <person name="Wing R.A."/>
            <person name="Meyers B.C."/>
            <person name="Yi K."/>
            <person name="Kong H."/>
            <person name="Lavrijsen P."/>
            <person name="Sunseri F."/>
            <person name="Falavigna A."/>
            <person name="Ye Y."/>
            <person name="Leebens-Mack J.H."/>
            <person name="Chen G."/>
        </authorList>
    </citation>
    <scope>NUCLEOTIDE SEQUENCE [LARGE SCALE GENOMIC DNA]</scope>
    <source>
        <strain evidence="4">cv. DH0086</strain>
    </source>
</reference>
<proteinExistence type="predicted"/>
<keyword evidence="4" id="KW-1185">Reference proteome</keyword>
<dbReference type="Proteomes" id="UP000243459">
    <property type="component" value="Chromosome 7"/>
</dbReference>
<name>A0A5P1EGS8_ASPOF</name>
<feature type="region of interest" description="Disordered" evidence="1">
    <location>
        <begin position="53"/>
        <end position="82"/>
    </location>
</feature>
<feature type="domain" description="Glutaredoxin" evidence="2">
    <location>
        <begin position="128"/>
        <end position="182"/>
    </location>
</feature>
<dbReference type="Gramene" id="ONK65105">
    <property type="protein sequence ID" value="ONK65105"/>
    <property type="gene ID" value="A4U43_C07F33730"/>
</dbReference>
<evidence type="ECO:0000313" key="4">
    <source>
        <dbReference type="Proteomes" id="UP000243459"/>
    </source>
</evidence>
<dbReference type="EMBL" id="CM007387">
    <property type="protein sequence ID" value="ONK65105.1"/>
    <property type="molecule type" value="Genomic_DNA"/>
</dbReference>
<dbReference type="AlphaFoldDB" id="A0A5P1EGS8"/>
<protein>
    <recommendedName>
        <fullName evidence="2">Glutaredoxin domain-containing protein</fullName>
    </recommendedName>
</protein>
<dbReference type="Pfam" id="PF00462">
    <property type="entry name" value="Glutaredoxin"/>
    <property type="match status" value="1"/>
</dbReference>
<dbReference type="OMA" id="HAIENKE"/>
<dbReference type="OrthoDB" id="423313at2759"/>
<evidence type="ECO:0000313" key="3">
    <source>
        <dbReference type="EMBL" id="ONK65105.1"/>
    </source>
</evidence>
<sequence length="260" mass="29655">MKGVKGRILKKLKSIPEIPYLKQPQSFFQLQDPSSPLESDRILSPTKEFDEHAIENKENFSQNSDENQTQTAPKCQSFRKPDPDSATLFDPKLLAAFHQAVIDYFRNQHQEEVLNENFPTTSLRGIRKTFEDCSSIKLLLENLKLVFIERDVSMHIEFRDELWRVLGYRAIPPRLFIRGRCIGGADEVLGLHERGGLIPLVEGIARTRNGERLCGGCNRVRFVVCIECDGGRKVFDEEKGMNVQCLRCNENGLVVCPLCC</sequence>
<feature type="region of interest" description="Disordered" evidence="1">
    <location>
        <begin position="29"/>
        <end position="48"/>
    </location>
</feature>
<feature type="compositionally biased region" description="Polar residues" evidence="1">
    <location>
        <begin position="59"/>
        <end position="74"/>
    </location>
</feature>
<dbReference type="SUPFAM" id="SSF52833">
    <property type="entry name" value="Thioredoxin-like"/>
    <property type="match status" value="1"/>
</dbReference>
<dbReference type="InterPro" id="IPR036249">
    <property type="entry name" value="Thioredoxin-like_sf"/>
</dbReference>
<organism evidence="3 4">
    <name type="scientific">Asparagus officinalis</name>
    <name type="common">Garden asparagus</name>
    <dbReference type="NCBI Taxonomy" id="4686"/>
    <lineage>
        <taxon>Eukaryota</taxon>
        <taxon>Viridiplantae</taxon>
        <taxon>Streptophyta</taxon>
        <taxon>Embryophyta</taxon>
        <taxon>Tracheophyta</taxon>
        <taxon>Spermatophyta</taxon>
        <taxon>Magnoliopsida</taxon>
        <taxon>Liliopsida</taxon>
        <taxon>Asparagales</taxon>
        <taxon>Asparagaceae</taxon>
        <taxon>Asparagoideae</taxon>
        <taxon>Asparagus</taxon>
    </lineage>
</organism>
<dbReference type="PANTHER" id="PTHR45669">
    <property type="entry name" value="GLUTAREDOXIN DOMAIN-CONTAINING CYSTEINE-RICH PROTEIN CG12206-RELATED"/>
    <property type="match status" value="1"/>
</dbReference>
<evidence type="ECO:0000256" key="1">
    <source>
        <dbReference type="SAM" id="MobiDB-lite"/>
    </source>
</evidence>
<accession>A0A5P1EGS8</accession>
<dbReference type="Gene3D" id="3.40.30.10">
    <property type="entry name" value="Glutaredoxin"/>
    <property type="match status" value="1"/>
</dbReference>
<dbReference type="Pfam" id="PF23733">
    <property type="entry name" value="GRXCR1-2_C"/>
    <property type="match status" value="1"/>
</dbReference>
<dbReference type="InterPro" id="IPR002109">
    <property type="entry name" value="Glutaredoxin"/>
</dbReference>
<gene>
    <name evidence="3" type="ORF">A4U43_C07F33730</name>
</gene>